<dbReference type="EMBL" id="JASCZI010061395">
    <property type="protein sequence ID" value="MED6138612.1"/>
    <property type="molecule type" value="Genomic_DNA"/>
</dbReference>
<reference evidence="1 2" key="1">
    <citation type="journal article" date="2023" name="Plants (Basel)">
        <title>Bridging the Gap: Combining Genomics and Transcriptomics Approaches to Understand Stylosanthes scabra, an Orphan Legume from the Brazilian Caatinga.</title>
        <authorList>
            <person name="Ferreira-Neto J.R.C."/>
            <person name="da Silva M.D."/>
            <person name="Binneck E."/>
            <person name="de Melo N.F."/>
            <person name="da Silva R.H."/>
            <person name="de Melo A.L.T.M."/>
            <person name="Pandolfi V."/>
            <person name="Bustamante F.O."/>
            <person name="Brasileiro-Vidal A.C."/>
            <person name="Benko-Iseppon A.M."/>
        </authorList>
    </citation>
    <scope>NUCLEOTIDE SEQUENCE [LARGE SCALE GENOMIC DNA]</scope>
    <source>
        <tissue evidence="1">Leaves</tissue>
    </source>
</reference>
<accession>A0ABU6SQL3</accession>
<dbReference type="PANTHER" id="PTHR36498:SF1">
    <property type="entry name" value="TATA-BINDING PROTEIN-ASSOCIATED FACTOR 172"/>
    <property type="match status" value="1"/>
</dbReference>
<keyword evidence="2" id="KW-1185">Reference proteome</keyword>
<protein>
    <submittedName>
        <fullName evidence="1">Btaf1 RNA polymerase II, B-TFIID transcription factor-associated, 170kDa</fullName>
    </submittedName>
</protein>
<evidence type="ECO:0000313" key="1">
    <source>
        <dbReference type="EMBL" id="MED6138612.1"/>
    </source>
</evidence>
<gene>
    <name evidence="1" type="primary">BTAF1_2</name>
    <name evidence="1" type="ORF">PIB30_075904</name>
</gene>
<evidence type="ECO:0000313" key="2">
    <source>
        <dbReference type="Proteomes" id="UP001341840"/>
    </source>
</evidence>
<name>A0ABU6SQL3_9FABA</name>
<comment type="caution">
    <text evidence="1">The sequence shown here is derived from an EMBL/GenBank/DDBJ whole genome shotgun (WGS) entry which is preliminary data.</text>
</comment>
<dbReference type="PANTHER" id="PTHR36498">
    <property type="entry name" value="TATA-BINDING PROTEIN-ASSOCIATED FACTOR 172"/>
    <property type="match status" value="1"/>
</dbReference>
<organism evidence="1 2">
    <name type="scientific">Stylosanthes scabra</name>
    <dbReference type="NCBI Taxonomy" id="79078"/>
    <lineage>
        <taxon>Eukaryota</taxon>
        <taxon>Viridiplantae</taxon>
        <taxon>Streptophyta</taxon>
        <taxon>Embryophyta</taxon>
        <taxon>Tracheophyta</taxon>
        <taxon>Spermatophyta</taxon>
        <taxon>Magnoliopsida</taxon>
        <taxon>eudicotyledons</taxon>
        <taxon>Gunneridae</taxon>
        <taxon>Pentapetalae</taxon>
        <taxon>rosids</taxon>
        <taxon>fabids</taxon>
        <taxon>Fabales</taxon>
        <taxon>Fabaceae</taxon>
        <taxon>Papilionoideae</taxon>
        <taxon>50 kb inversion clade</taxon>
        <taxon>dalbergioids sensu lato</taxon>
        <taxon>Dalbergieae</taxon>
        <taxon>Pterocarpus clade</taxon>
        <taxon>Stylosanthes</taxon>
    </lineage>
</organism>
<dbReference type="InterPro" id="IPR044972">
    <property type="entry name" value="Mot1"/>
</dbReference>
<dbReference type="Proteomes" id="UP001341840">
    <property type="component" value="Unassembled WGS sequence"/>
</dbReference>
<proteinExistence type="predicted"/>
<sequence>MVVIRSLPKLLLVSSTDAGRRPSGRDLRTDWWKLGTAVSVAVVVAPVRETCAEALGAAFKYMHLALELLPDLLGRVLPACRSGLENPDDDVQAVATDALEPDATAIIALQDPTLRTIVMLLWIYDLIWMI</sequence>